<dbReference type="PANTHER" id="PTHR42967">
    <property type="entry name" value="METAL DEPENDENT HYDROLASE"/>
    <property type="match status" value="1"/>
</dbReference>
<dbReference type="STRING" id="195103.CPF_2755"/>
<reference evidence="1 2" key="1">
    <citation type="journal article" date="2006" name="Genome Res.">
        <title>Skewed genomic variability in strains of the toxigenic bacterial pathogen, Clostridium perfringens.</title>
        <authorList>
            <person name="Myers G.S."/>
            <person name="Rasko D.A."/>
            <person name="Cheung J.K."/>
            <person name="Ravel J."/>
            <person name="Seshadri R."/>
            <person name="Deboy R.T."/>
            <person name="Ren Q."/>
            <person name="Varga J."/>
            <person name="Awad M.M."/>
            <person name="Brinkac L.M."/>
            <person name="Daugherty S.C."/>
            <person name="Haft D.H."/>
            <person name="Dodson R.J."/>
            <person name="Madupu R."/>
            <person name="Nelson W.C."/>
            <person name="Rosovitz M.J."/>
            <person name="Sullivan S.A."/>
            <person name="Khouri H."/>
            <person name="Dimitrov G.I."/>
            <person name="Watkins K.L."/>
            <person name="Mulligan S."/>
            <person name="Benton J."/>
            <person name="Radune D."/>
            <person name="Fisher D.J."/>
            <person name="Atkins H.S."/>
            <person name="Hiscox T."/>
            <person name="Jost B.H."/>
            <person name="Billington S.J."/>
            <person name="Songer J.G."/>
            <person name="McClane B.A."/>
            <person name="Titball R.W."/>
            <person name="Rood J.I."/>
            <person name="Melville S.B."/>
            <person name="Paulsen I.T."/>
        </authorList>
    </citation>
    <scope>NUCLEOTIDE SEQUENCE [LARGE SCALE GENOMIC DNA]</scope>
    <source>
        <strain evidence="2">ATCC 13124 / DSM 756 / JCM 1290 / NCIMB 6125 / NCTC 8237 / S 107 / Type A</strain>
    </source>
</reference>
<dbReference type="GO" id="GO:0016787">
    <property type="term" value="F:hydrolase activity"/>
    <property type="evidence" value="ECO:0007669"/>
    <property type="project" value="UniProtKB-KW"/>
</dbReference>
<evidence type="ECO:0000313" key="1">
    <source>
        <dbReference type="EMBL" id="ABG84039.1"/>
    </source>
</evidence>
<name>A0A0H2YSP1_CLOP1</name>
<keyword evidence="2" id="KW-1185">Reference proteome</keyword>
<keyword evidence="1" id="KW-0378">Hydrolase</keyword>
<proteinExistence type="predicted"/>
<dbReference type="HOGENOM" id="CLU_070010_3_0_9"/>
<dbReference type="Gene3D" id="3.60.15.10">
    <property type="entry name" value="Ribonuclease Z/Hydroxyacylglutathione hydrolase-like"/>
    <property type="match status" value="1"/>
</dbReference>
<dbReference type="InterPro" id="IPR036866">
    <property type="entry name" value="RibonucZ/Hydroxyglut_hydro"/>
</dbReference>
<dbReference type="Proteomes" id="UP000001823">
    <property type="component" value="Chromosome"/>
</dbReference>
<dbReference type="KEGG" id="cpf:CPF_2755"/>
<evidence type="ECO:0000313" key="2">
    <source>
        <dbReference type="Proteomes" id="UP000001823"/>
    </source>
</evidence>
<dbReference type="eggNOG" id="COG2220">
    <property type="taxonomic scope" value="Bacteria"/>
</dbReference>
<dbReference type="PANTHER" id="PTHR42967:SF1">
    <property type="entry name" value="MBL FOLD METALLO-HYDROLASE"/>
    <property type="match status" value="1"/>
</dbReference>
<sequence length="217" mass="24989">MNIYWLGHSCFLIKTNLGKRILMDPFDIDIGYIPYKGDVDLVTISHMHFDHNCTKYINDEAKVLTDLVDYQNTFCKVKSYLSFHDDCFGLKRDKNFIFKILCDDITLCHLGDLGHILSSKVIKQLGHIDILFVPVGEHLTISVENLKKVILDINPGYVIPMHYKTAKLSFYLNTVDKFLMEMKGFKITHDQVLSVNPESIPENTTIKILELTSEDMI</sequence>
<organism evidence="1 2">
    <name type="scientific">Clostridium perfringens (strain ATCC 13124 / DSM 756 / JCM 1290 / NCIMB 6125 / NCTC 8237 / Type A)</name>
    <dbReference type="NCBI Taxonomy" id="195103"/>
    <lineage>
        <taxon>Bacteria</taxon>
        <taxon>Bacillati</taxon>
        <taxon>Bacillota</taxon>
        <taxon>Clostridia</taxon>
        <taxon>Eubacteriales</taxon>
        <taxon>Clostridiaceae</taxon>
        <taxon>Clostridium</taxon>
    </lineage>
</organism>
<dbReference type="PaxDb" id="195103-CPF_2755"/>
<dbReference type="AlphaFoldDB" id="A0A0H2YSP1"/>
<gene>
    <name evidence="1" type="ordered locus">CPF_2755</name>
</gene>
<dbReference type="RefSeq" id="WP_003479254.1">
    <property type="nucleotide sequence ID" value="NC_008261.1"/>
</dbReference>
<protein>
    <submittedName>
        <fullName evidence="1">Zinc-dependent hydrolase</fullName>
    </submittedName>
</protein>
<dbReference type="SUPFAM" id="SSF56281">
    <property type="entry name" value="Metallo-hydrolase/oxidoreductase"/>
    <property type="match status" value="1"/>
</dbReference>
<dbReference type="EMBL" id="CP000246">
    <property type="protein sequence ID" value="ABG84039.1"/>
    <property type="molecule type" value="Genomic_DNA"/>
</dbReference>
<dbReference type="Pfam" id="PF13483">
    <property type="entry name" value="Lactamase_B_3"/>
    <property type="match status" value="1"/>
</dbReference>
<accession>A0A0H2YSP1</accession>